<dbReference type="Pfam" id="PF13193">
    <property type="entry name" value="AMP-binding_C"/>
    <property type="match status" value="1"/>
</dbReference>
<evidence type="ECO:0000259" key="2">
    <source>
        <dbReference type="Pfam" id="PF13193"/>
    </source>
</evidence>
<dbReference type="Gene3D" id="3.30.300.30">
    <property type="match status" value="1"/>
</dbReference>
<reference evidence="3 4" key="1">
    <citation type="submission" date="2014-08" db="EMBL/GenBank/DDBJ databases">
        <title>Whole genome shotgun sequence of Sphingomonas paucimobilis NBRC 13935.</title>
        <authorList>
            <person name="Hosoyama A."/>
            <person name="Hashimoto M."/>
            <person name="Hosoyama Y."/>
            <person name="Noguchi M."/>
            <person name="Uohara A."/>
            <person name="Ohji S."/>
            <person name="Katano-Makiyama Y."/>
            <person name="Ichikawa N."/>
            <person name="Kimura A."/>
            <person name="Yamazoe A."/>
            <person name="Fujita N."/>
        </authorList>
    </citation>
    <scope>NUCLEOTIDE SEQUENCE [LARGE SCALE GENOMIC DNA]</scope>
    <source>
        <strain evidence="3 4">NBRC 13935</strain>
    </source>
</reference>
<comment type="caution">
    <text evidence="3">The sequence shown here is derived from an EMBL/GenBank/DDBJ whole genome shotgun (WGS) entry which is preliminary data.</text>
</comment>
<feature type="domain" description="AMP-binding enzyme C-terminal" evidence="2">
    <location>
        <begin position="442"/>
        <end position="519"/>
    </location>
</feature>
<evidence type="ECO:0000313" key="3">
    <source>
        <dbReference type="EMBL" id="GAN12609.1"/>
    </source>
</evidence>
<dbReference type="EMBL" id="BBJS01000012">
    <property type="protein sequence ID" value="GAN12609.1"/>
    <property type="molecule type" value="Genomic_DNA"/>
</dbReference>
<evidence type="ECO:0000313" key="4">
    <source>
        <dbReference type="Proteomes" id="UP000032025"/>
    </source>
</evidence>
<proteinExistence type="predicted"/>
<gene>
    <name evidence="3" type="primary">fadD</name>
    <name evidence="3" type="ORF">SP6_12_00030</name>
</gene>
<dbReference type="GeneID" id="78526052"/>
<dbReference type="InterPro" id="IPR050237">
    <property type="entry name" value="ATP-dep_AMP-bd_enzyme"/>
</dbReference>
<dbReference type="RefSeq" id="WP_227876646.1">
    <property type="nucleotide sequence ID" value="NZ_BBJS01000012.1"/>
</dbReference>
<organism evidence="3 4">
    <name type="scientific">Sphingomonas paucimobilis NBRC 13935</name>
    <dbReference type="NCBI Taxonomy" id="1219050"/>
    <lineage>
        <taxon>Bacteria</taxon>
        <taxon>Pseudomonadati</taxon>
        <taxon>Pseudomonadota</taxon>
        <taxon>Alphaproteobacteria</taxon>
        <taxon>Sphingomonadales</taxon>
        <taxon>Sphingomonadaceae</taxon>
        <taxon>Sphingomonas</taxon>
    </lineage>
</organism>
<accession>A0A0C9MZ80</accession>
<dbReference type="NCBIfam" id="NF004837">
    <property type="entry name" value="PRK06187.1"/>
    <property type="match status" value="1"/>
</dbReference>
<dbReference type="GO" id="GO:0016877">
    <property type="term" value="F:ligase activity, forming carbon-sulfur bonds"/>
    <property type="evidence" value="ECO:0007669"/>
    <property type="project" value="UniProtKB-ARBA"/>
</dbReference>
<dbReference type="Pfam" id="PF00501">
    <property type="entry name" value="AMP-binding"/>
    <property type="match status" value="1"/>
</dbReference>
<keyword evidence="4" id="KW-1185">Reference proteome</keyword>
<name>A0A0C9MZ80_SPHPI</name>
<dbReference type="Gene3D" id="3.40.50.12780">
    <property type="entry name" value="N-terminal domain of ligase-like"/>
    <property type="match status" value="1"/>
</dbReference>
<dbReference type="Proteomes" id="UP000032025">
    <property type="component" value="Unassembled WGS sequence"/>
</dbReference>
<sequence length="534" mass="57878">MTMSTANGTLAALPRFVDVPAAQAYSYPLLIRHLLANASSSDAVIVSGAHRLTYQDLADRIARLASLLAAKGVKPGDTVAVMDWDSHRYLECYFAIPMMGAVLQTVNVRLSPEQVVFTLRQSEASLLLYNTDFDDLCADLLPALSTIRATIRMTDAGGEDDYEANLAEASNQFQFPDFDENAVATTFHTTGTTGDPKQVFFTHRQLVLHTLALSSALANQPDGQGMRRSDVYMPMTPMFHVHAWGMPYVATMLGLKQVYPGRYDPRRLLALRHREGVTLSHCVPTILRMLLDANPGEQLSPWTIIIGGAALPEGLARDAAEVGIVTVAGYGMSETGPVIALARSGDSRGGKGGTTAQLSRAGFPIPLTYARVDPRNGNELLLRAPWLTQGYSDPVASDDLWAGGWLHTGDVASTDAEGALHIVDRLKDVIKTGGEWVSSVALEAMLAAQDEISEAAVIGVPDQKWGERPFAFVVATDNFDPARTSEVLRREAAEGRLSRYAIPEHIVRLDAMPRTSVGKVDKKLLRLRAGARSL</sequence>
<dbReference type="PANTHER" id="PTHR43767">
    <property type="entry name" value="LONG-CHAIN-FATTY-ACID--COA LIGASE"/>
    <property type="match status" value="1"/>
</dbReference>
<dbReference type="InterPro" id="IPR042099">
    <property type="entry name" value="ANL_N_sf"/>
</dbReference>
<dbReference type="InterPro" id="IPR025110">
    <property type="entry name" value="AMP-bd_C"/>
</dbReference>
<protein>
    <submittedName>
        <fullName evidence="3">FadD protein</fullName>
    </submittedName>
</protein>
<dbReference type="InterPro" id="IPR000873">
    <property type="entry name" value="AMP-dep_synth/lig_dom"/>
</dbReference>
<evidence type="ECO:0000259" key="1">
    <source>
        <dbReference type="Pfam" id="PF00501"/>
    </source>
</evidence>
<dbReference type="PANTHER" id="PTHR43767:SF11">
    <property type="entry name" value="MEDIUM-CHAIN-FATTY-ACID--COA LIGASE"/>
    <property type="match status" value="1"/>
</dbReference>
<dbReference type="SUPFAM" id="SSF56801">
    <property type="entry name" value="Acetyl-CoA synthetase-like"/>
    <property type="match status" value="1"/>
</dbReference>
<feature type="domain" description="AMP-dependent synthetase/ligase" evidence="1">
    <location>
        <begin position="42"/>
        <end position="391"/>
    </location>
</feature>
<dbReference type="InterPro" id="IPR045851">
    <property type="entry name" value="AMP-bd_C_sf"/>
</dbReference>
<dbReference type="AlphaFoldDB" id="A0A0C9MZ80"/>